<gene>
    <name evidence="2" type="ORF">MFMK1_001771</name>
</gene>
<dbReference type="Pfam" id="PF06133">
    <property type="entry name" value="Com_YlbF"/>
    <property type="match status" value="1"/>
</dbReference>
<dbReference type="HAMAP" id="MF_01526">
    <property type="entry name" value="UPF0342"/>
    <property type="match status" value="1"/>
</dbReference>
<comment type="similarity">
    <text evidence="1">Belongs to the UPF0342 family.</text>
</comment>
<organism evidence="2 3">
    <name type="scientific">Metallumcola ferriviriculae</name>
    <dbReference type="NCBI Taxonomy" id="3039180"/>
    <lineage>
        <taxon>Bacteria</taxon>
        <taxon>Bacillati</taxon>
        <taxon>Bacillota</taxon>
        <taxon>Clostridia</taxon>
        <taxon>Neomoorellales</taxon>
        <taxon>Desulfitibacteraceae</taxon>
        <taxon>Metallumcola</taxon>
    </lineage>
</organism>
<dbReference type="Gene3D" id="1.20.1500.10">
    <property type="entry name" value="YheA/YmcA-like"/>
    <property type="match status" value="1"/>
</dbReference>
<dbReference type="InterPro" id="IPR023378">
    <property type="entry name" value="YheA/YmcA-like_dom_sf"/>
</dbReference>
<dbReference type="KEGG" id="dbc:MFMK1_001771"/>
<dbReference type="InterPro" id="IPR010368">
    <property type="entry name" value="Com_YlbF"/>
</dbReference>
<evidence type="ECO:0000313" key="3">
    <source>
        <dbReference type="Proteomes" id="UP001329915"/>
    </source>
</evidence>
<dbReference type="AlphaFoldDB" id="A0AAU0UP40"/>
<protein>
    <recommendedName>
        <fullName evidence="1">UPF0342 protein MFMK1_001771</fullName>
    </recommendedName>
</protein>
<evidence type="ECO:0000313" key="2">
    <source>
        <dbReference type="EMBL" id="WRO21950.1"/>
    </source>
</evidence>
<reference evidence="2 3" key="1">
    <citation type="submission" date="2023-04" db="EMBL/GenBank/DDBJ databases">
        <authorList>
            <person name="Hsu D."/>
        </authorList>
    </citation>
    <scope>NUCLEOTIDE SEQUENCE [LARGE SCALE GENOMIC DNA]</scope>
    <source>
        <strain evidence="2 3">MK1</strain>
    </source>
</reference>
<dbReference type="Proteomes" id="UP001329915">
    <property type="component" value="Chromosome"/>
</dbReference>
<name>A0AAU0UP40_9FIRM</name>
<sequence>MDSYDKAQQLAKALANSEEYQQFTRAKEKVEEDESNMSLLQEFRRRQLELQMSQITGEEVDEEQVEQVEQMYQMLSLNKNINEYLNAEYRLSRLMSDIQKIIGDAVKDWFEFGERESSLN</sequence>
<dbReference type="EMBL" id="CP121694">
    <property type="protein sequence ID" value="WRO21950.1"/>
    <property type="molecule type" value="Genomic_DNA"/>
</dbReference>
<dbReference type="RefSeq" id="WP_366924776.1">
    <property type="nucleotide sequence ID" value="NZ_CP121694.1"/>
</dbReference>
<accession>A0AAU0UP40</accession>
<dbReference type="SUPFAM" id="SSF158622">
    <property type="entry name" value="YheA/YmcA-like"/>
    <property type="match status" value="1"/>
</dbReference>
<proteinExistence type="inferred from homology"/>
<keyword evidence="3" id="KW-1185">Reference proteome</keyword>
<evidence type="ECO:0000256" key="1">
    <source>
        <dbReference type="HAMAP-Rule" id="MF_01526"/>
    </source>
</evidence>